<dbReference type="Gene3D" id="2.60.120.590">
    <property type="entry name" value="Alpha-ketoglutarate-dependent dioxygenase AlkB-like"/>
    <property type="match status" value="1"/>
</dbReference>
<protein>
    <recommendedName>
        <fullName evidence="2">Fe2OG dioxygenase domain-containing protein</fullName>
    </recommendedName>
</protein>
<dbReference type="EMBL" id="MN740504">
    <property type="protein sequence ID" value="QHU30208.1"/>
    <property type="molecule type" value="Genomic_DNA"/>
</dbReference>
<organism evidence="1">
    <name type="scientific">viral metagenome</name>
    <dbReference type="NCBI Taxonomy" id="1070528"/>
    <lineage>
        <taxon>unclassified sequences</taxon>
        <taxon>metagenomes</taxon>
        <taxon>organismal metagenomes</taxon>
    </lineage>
</organism>
<evidence type="ECO:0008006" key="2">
    <source>
        <dbReference type="Google" id="ProtNLM"/>
    </source>
</evidence>
<dbReference type="InterPro" id="IPR037151">
    <property type="entry name" value="AlkB-like_sf"/>
</dbReference>
<proteinExistence type="predicted"/>
<sequence>MNMNTSSYTFTCGDQGENHAGMQIIGEEAKEGVKAEDAEGIMRRVWDTKRVCEIIDLKTVLPDEYKKTCPSAFVIIIRNLLSGKEADELYIEQEGLEWDNKYYDTRRKKVLNKRRRHNLMYSEESQEPDYENKKGRIIAWSDVPCLKNAVSRLQMLGGNKADNLVCEGNKYKKFEKKTNVGIGWHGDSERKKVFAIKCGKSMDLRYRWYYSRAIISSEINIVLNHGDAYIMSEWAVGKKWKSSSLVTLRHCAVPCGDVE</sequence>
<accession>A0A6C0LJY4</accession>
<name>A0A6C0LJY4_9ZZZZ</name>
<evidence type="ECO:0000313" key="1">
    <source>
        <dbReference type="EMBL" id="QHU30208.1"/>
    </source>
</evidence>
<dbReference type="AlphaFoldDB" id="A0A6C0LJY4"/>
<reference evidence="1" key="1">
    <citation type="journal article" date="2020" name="Nature">
        <title>Giant virus diversity and host interactions through global metagenomics.</title>
        <authorList>
            <person name="Schulz F."/>
            <person name="Roux S."/>
            <person name="Paez-Espino D."/>
            <person name="Jungbluth S."/>
            <person name="Walsh D.A."/>
            <person name="Denef V.J."/>
            <person name="McMahon K.D."/>
            <person name="Konstantinidis K.T."/>
            <person name="Eloe-Fadrosh E.A."/>
            <person name="Kyrpides N.C."/>
            <person name="Woyke T."/>
        </authorList>
    </citation>
    <scope>NUCLEOTIDE SEQUENCE</scope>
    <source>
        <strain evidence="1">GVMAG-M-3300027833-11</strain>
    </source>
</reference>